<dbReference type="STRING" id="106549.A0A540N035"/>
<dbReference type="InterPro" id="IPR032675">
    <property type="entry name" value="LRR_dom_sf"/>
</dbReference>
<dbReference type="Pfam" id="PF08263">
    <property type="entry name" value="LRRNT_2"/>
    <property type="match status" value="1"/>
</dbReference>
<keyword evidence="2" id="KW-0732">Signal</keyword>
<sequence length="137" mass="15003">MARTFFLSSTTLLLLLLFQYCTVYIAILTVSSVAAQTNISTDQSALLALKSHITIDAQNILTTNWSTSNSDICNWVGVTCSVHHLRVTALNLSYMGLTGTIPPHLGNLSFLVALEFRNNSFGGTLPRVVSYTKVEVY</sequence>
<gene>
    <name evidence="5" type="ORF">C1H46_010015</name>
</gene>
<evidence type="ECO:0000313" key="6">
    <source>
        <dbReference type="Proteomes" id="UP000315295"/>
    </source>
</evidence>
<dbReference type="Proteomes" id="UP000315295">
    <property type="component" value="Unassembled WGS sequence"/>
</dbReference>
<dbReference type="SUPFAM" id="SSF52058">
    <property type="entry name" value="L domain-like"/>
    <property type="match status" value="1"/>
</dbReference>
<dbReference type="AlphaFoldDB" id="A0A540N035"/>
<reference evidence="5 6" key="1">
    <citation type="journal article" date="2019" name="G3 (Bethesda)">
        <title>Sequencing of a Wild Apple (Malus baccata) Genome Unravels the Differences Between Cultivated and Wild Apple Species Regarding Disease Resistance and Cold Tolerance.</title>
        <authorList>
            <person name="Chen X."/>
        </authorList>
    </citation>
    <scope>NUCLEOTIDE SEQUENCE [LARGE SCALE GENOMIC DNA]</scope>
    <source>
        <strain evidence="6">cv. Shandingzi</strain>
        <tissue evidence="5">Leaves</tissue>
    </source>
</reference>
<dbReference type="Pfam" id="PF00560">
    <property type="entry name" value="LRR_1"/>
    <property type="match status" value="1"/>
</dbReference>
<evidence type="ECO:0000256" key="1">
    <source>
        <dbReference type="ARBA" id="ARBA00022614"/>
    </source>
</evidence>
<organism evidence="5 6">
    <name type="scientific">Malus baccata</name>
    <name type="common">Siberian crab apple</name>
    <name type="synonym">Pyrus baccata</name>
    <dbReference type="NCBI Taxonomy" id="106549"/>
    <lineage>
        <taxon>Eukaryota</taxon>
        <taxon>Viridiplantae</taxon>
        <taxon>Streptophyta</taxon>
        <taxon>Embryophyta</taxon>
        <taxon>Tracheophyta</taxon>
        <taxon>Spermatophyta</taxon>
        <taxon>Magnoliopsida</taxon>
        <taxon>eudicotyledons</taxon>
        <taxon>Gunneridae</taxon>
        <taxon>Pentapetalae</taxon>
        <taxon>rosids</taxon>
        <taxon>fabids</taxon>
        <taxon>Rosales</taxon>
        <taxon>Rosaceae</taxon>
        <taxon>Amygdaloideae</taxon>
        <taxon>Maleae</taxon>
        <taxon>Malus</taxon>
    </lineage>
</organism>
<name>A0A540N035_MALBA</name>
<evidence type="ECO:0000256" key="3">
    <source>
        <dbReference type="ARBA" id="ARBA00022737"/>
    </source>
</evidence>
<proteinExistence type="predicted"/>
<dbReference type="Gene3D" id="3.80.10.10">
    <property type="entry name" value="Ribonuclease Inhibitor"/>
    <property type="match status" value="1"/>
</dbReference>
<keyword evidence="6" id="KW-1185">Reference proteome</keyword>
<feature type="domain" description="Leucine-rich repeat-containing N-terminal plant-type" evidence="4">
    <location>
        <begin position="40"/>
        <end position="81"/>
    </location>
</feature>
<dbReference type="PANTHER" id="PTHR48060">
    <property type="entry name" value="DNA DAMAGE-REPAIR/TOLERATION PROTEIN DRT100"/>
    <property type="match status" value="1"/>
</dbReference>
<dbReference type="InterPro" id="IPR001611">
    <property type="entry name" value="Leu-rich_rpt"/>
</dbReference>
<dbReference type="InterPro" id="IPR053211">
    <property type="entry name" value="DNA_repair-toleration"/>
</dbReference>
<dbReference type="EMBL" id="VIEB01000141">
    <property type="protein sequence ID" value="TQE04396.1"/>
    <property type="molecule type" value="Genomic_DNA"/>
</dbReference>
<comment type="caution">
    <text evidence="5">The sequence shown here is derived from an EMBL/GenBank/DDBJ whole genome shotgun (WGS) entry which is preliminary data.</text>
</comment>
<dbReference type="InterPro" id="IPR013210">
    <property type="entry name" value="LRR_N_plant-typ"/>
</dbReference>
<evidence type="ECO:0000313" key="5">
    <source>
        <dbReference type="EMBL" id="TQE04396.1"/>
    </source>
</evidence>
<accession>A0A540N035</accession>
<evidence type="ECO:0000259" key="4">
    <source>
        <dbReference type="Pfam" id="PF08263"/>
    </source>
</evidence>
<protein>
    <recommendedName>
        <fullName evidence="4">Leucine-rich repeat-containing N-terminal plant-type domain-containing protein</fullName>
    </recommendedName>
</protein>
<dbReference type="PANTHER" id="PTHR48060:SF21">
    <property type="entry name" value="L DOMAIN-LIKE PROTEIN"/>
    <property type="match status" value="1"/>
</dbReference>
<evidence type="ECO:0000256" key="2">
    <source>
        <dbReference type="ARBA" id="ARBA00022729"/>
    </source>
</evidence>
<keyword evidence="3" id="KW-0677">Repeat</keyword>
<keyword evidence="1" id="KW-0433">Leucine-rich repeat</keyword>